<evidence type="ECO:0000313" key="4">
    <source>
        <dbReference type="Proteomes" id="UP000236291"/>
    </source>
</evidence>
<protein>
    <submittedName>
        <fullName evidence="3">Cytochrome p450</fullName>
    </submittedName>
</protein>
<dbReference type="Proteomes" id="UP000236291">
    <property type="component" value="Unassembled WGS sequence"/>
</dbReference>
<dbReference type="Pfam" id="PF13456">
    <property type="entry name" value="RVT_3"/>
    <property type="match status" value="1"/>
</dbReference>
<dbReference type="Gene3D" id="3.30.420.10">
    <property type="entry name" value="Ribonuclease H-like superfamily/Ribonuclease H"/>
    <property type="match status" value="1"/>
</dbReference>
<proteinExistence type="predicted"/>
<dbReference type="EMBL" id="ASHM01018362">
    <property type="protein sequence ID" value="PNX99962.1"/>
    <property type="molecule type" value="Genomic_DNA"/>
</dbReference>
<name>A0A2K3NAA7_TRIPR</name>
<dbReference type="STRING" id="57577.A0A2K3NAA7"/>
<gene>
    <name evidence="3" type="ORF">L195_g023235</name>
</gene>
<dbReference type="PANTHER" id="PTHR47074:SF48">
    <property type="entry name" value="POLYNUCLEOTIDYL TRANSFERASE, RIBONUCLEASE H-LIKE SUPERFAMILY PROTEIN"/>
    <property type="match status" value="1"/>
</dbReference>
<dbReference type="InterPro" id="IPR002156">
    <property type="entry name" value="RNaseH_domain"/>
</dbReference>
<evidence type="ECO:0000313" key="3">
    <source>
        <dbReference type="EMBL" id="PNX99962.1"/>
    </source>
</evidence>
<dbReference type="InterPro" id="IPR036397">
    <property type="entry name" value="RNaseH_sf"/>
</dbReference>
<sequence>MRYIIHSDKYHVAGNWNGIWKAQSPHKARHLLWRLCRGCLPTRYRLLQRRVECPLNCPVWGEEIEDDLHVFFNYSVARDSWCAADLSSVLNNNTYQQTTAMDRIFALCNSENSDTVGRVDMLFLSIWHNRNDKVWNDNVQMPSQIGRHAFDAWNKWYSVHNLQRNSVNMATEPDLLRWVKPNSGWVKCNVDVAFVTRSGKTSLGLCFHDSDDQFMAVMTQCQQSVISTLEGEARALLLAMKEARHRGLDRVQFESDSQVSVDAIHMKRTDNSEFLSIIHGWPILGLASIDLRLFPYDHLQDRWQWRPDSNIGYTVRGAYQLLAAQDTVTLDAAAGLIWHPQSL</sequence>
<dbReference type="CDD" id="cd06222">
    <property type="entry name" value="RNase_H_like"/>
    <property type="match status" value="1"/>
</dbReference>
<dbReference type="InterPro" id="IPR044730">
    <property type="entry name" value="RNase_H-like_dom_plant"/>
</dbReference>
<dbReference type="GO" id="GO:0004523">
    <property type="term" value="F:RNA-DNA hybrid ribonuclease activity"/>
    <property type="evidence" value="ECO:0007669"/>
    <property type="project" value="InterPro"/>
</dbReference>
<dbReference type="AlphaFoldDB" id="A0A2K3NAA7"/>
<dbReference type="InterPro" id="IPR012337">
    <property type="entry name" value="RNaseH-like_sf"/>
</dbReference>
<evidence type="ECO:0000259" key="1">
    <source>
        <dbReference type="Pfam" id="PF13456"/>
    </source>
</evidence>
<reference evidence="3 4" key="2">
    <citation type="journal article" date="2017" name="Front. Plant Sci.">
        <title>Gene Classification and Mining of Molecular Markers Useful in Red Clover (Trifolium pratense) Breeding.</title>
        <authorList>
            <person name="Istvanek J."/>
            <person name="Dluhosova J."/>
            <person name="Dluhos P."/>
            <person name="Patkova L."/>
            <person name="Nedelnik J."/>
            <person name="Repkova J."/>
        </authorList>
    </citation>
    <scope>NUCLEOTIDE SEQUENCE [LARGE SCALE GENOMIC DNA]</scope>
    <source>
        <strain evidence="4">cv. Tatra</strain>
        <tissue evidence="3">Young leaves</tissue>
    </source>
</reference>
<feature type="domain" description="RNase H type-1" evidence="1">
    <location>
        <begin position="189"/>
        <end position="273"/>
    </location>
</feature>
<dbReference type="PANTHER" id="PTHR47074">
    <property type="entry name" value="BNAC02G40300D PROTEIN"/>
    <property type="match status" value="1"/>
</dbReference>
<dbReference type="InterPro" id="IPR052929">
    <property type="entry name" value="RNase_H-like_EbsB-rel"/>
</dbReference>
<comment type="caution">
    <text evidence="3">The sequence shown here is derived from an EMBL/GenBank/DDBJ whole genome shotgun (WGS) entry which is preliminary data.</text>
</comment>
<reference evidence="3 4" key="1">
    <citation type="journal article" date="2014" name="Am. J. Bot.">
        <title>Genome assembly and annotation for red clover (Trifolium pratense; Fabaceae).</title>
        <authorList>
            <person name="Istvanek J."/>
            <person name="Jaros M."/>
            <person name="Krenek A."/>
            <person name="Repkova J."/>
        </authorList>
    </citation>
    <scope>NUCLEOTIDE SEQUENCE [LARGE SCALE GENOMIC DNA]</scope>
    <source>
        <strain evidence="4">cv. Tatra</strain>
        <tissue evidence="3">Young leaves</tissue>
    </source>
</reference>
<dbReference type="SUPFAM" id="SSF53098">
    <property type="entry name" value="Ribonuclease H-like"/>
    <property type="match status" value="1"/>
</dbReference>
<dbReference type="InterPro" id="IPR026960">
    <property type="entry name" value="RVT-Znf"/>
</dbReference>
<evidence type="ECO:0000259" key="2">
    <source>
        <dbReference type="Pfam" id="PF13966"/>
    </source>
</evidence>
<accession>A0A2K3NAA7</accession>
<feature type="domain" description="Reverse transcriptase zinc-binding" evidence="2">
    <location>
        <begin position="10"/>
        <end position="81"/>
    </location>
</feature>
<dbReference type="GO" id="GO:0003676">
    <property type="term" value="F:nucleic acid binding"/>
    <property type="evidence" value="ECO:0007669"/>
    <property type="project" value="InterPro"/>
</dbReference>
<organism evidence="3 4">
    <name type="scientific">Trifolium pratense</name>
    <name type="common">Red clover</name>
    <dbReference type="NCBI Taxonomy" id="57577"/>
    <lineage>
        <taxon>Eukaryota</taxon>
        <taxon>Viridiplantae</taxon>
        <taxon>Streptophyta</taxon>
        <taxon>Embryophyta</taxon>
        <taxon>Tracheophyta</taxon>
        <taxon>Spermatophyta</taxon>
        <taxon>Magnoliopsida</taxon>
        <taxon>eudicotyledons</taxon>
        <taxon>Gunneridae</taxon>
        <taxon>Pentapetalae</taxon>
        <taxon>rosids</taxon>
        <taxon>fabids</taxon>
        <taxon>Fabales</taxon>
        <taxon>Fabaceae</taxon>
        <taxon>Papilionoideae</taxon>
        <taxon>50 kb inversion clade</taxon>
        <taxon>NPAAA clade</taxon>
        <taxon>Hologalegina</taxon>
        <taxon>IRL clade</taxon>
        <taxon>Trifolieae</taxon>
        <taxon>Trifolium</taxon>
    </lineage>
</organism>
<dbReference type="Pfam" id="PF13966">
    <property type="entry name" value="zf-RVT"/>
    <property type="match status" value="1"/>
</dbReference>